<accession>K0PWX1</accession>
<dbReference type="EMBL" id="CANI01000037">
    <property type="protein sequence ID" value="CCM78283.1"/>
    <property type="molecule type" value="Genomic_DNA"/>
</dbReference>
<keyword evidence="2" id="KW-1185">Reference proteome</keyword>
<evidence type="ECO:0000313" key="1">
    <source>
        <dbReference type="EMBL" id="CCM78283.1"/>
    </source>
</evidence>
<dbReference type="AlphaFoldDB" id="K0PWX1"/>
<reference evidence="1 2" key="1">
    <citation type="journal article" date="2013" name="Genome Announc.">
        <title>Draft Genome Sequence of Rhizobium mesoamericanum STM3625, a Nitrogen-Fixing Symbiont of Mimosa pudica Isolated in French Guiana (South America).</title>
        <authorList>
            <person name="Moulin L."/>
            <person name="Mornico D."/>
            <person name="Melkonian R."/>
            <person name="Klonowska A."/>
        </authorList>
    </citation>
    <scope>NUCLEOTIDE SEQUENCE [LARGE SCALE GENOMIC DNA]</scope>
    <source>
        <strain evidence="1 2">STM3625</strain>
    </source>
</reference>
<organism evidence="1 2">
    <name type="scientific">Rhizobium mesoamericanum STM3625</name>
    <dbReference type="NCBI Taxonomy" id="1211777"/>
    <lineage>
        <taxon>Bacteria</taxon>
        <taxon>Pseudomonadati</taxon>
        <taxon>Pseudomonadota</taxon>
        <taxon>Alphaproteobacteria</taxon>
        <taxon>Hyphomicrobiales</taxon>
        <taxon>Rhizobiaceae</taxon>
        <taxon>Rhizobium/Agrobacterium group</taxon>
        <taxon>Rhizobium</taxon>
    </lineage>
</organism>
<sequence>MIGSELAQFSHEHNQQPRSVAAEYANLQSELAIALSNAMVIPCRLQGFGLYIQI</sequence>
<dbReference type="HOGENOM" id="CLU_3047311_0_0_5"/>
<comment type="caution">
    <text evidence="1">The sequence shown here is derived from an EMBL/GenBank/DDBJ whole genome shotgun (WGS) entry which is preliminary data.</text>
</comment>
<dbReference type="STRING" id="1211777.BN77_p10940"/>
<protein>
    <submittedName>
        <fullName evidence="1">Uncharacterized protein</fullName>
    </submittedName>
</protein>
<name>K0PWX1_9HYPH</name>
<gene>
    <name evidence="1" type="ORF">BN77_p10940</name>
</gene>
<evidence type="ECO:0000313" key="2">
    <source>
        <dbReference type="Proteomes" id="UP000009319"/>
    </source>
</evidence>
<proteinExistence type="predicted"/>
<dbReference type="Proteomes" id="UP000009319">
    <property type="component" value="Unassembled WGS sequence"/>
</dbReference>